<dbReference type="SUPFAM" id="SSF56091">
    <property type="entry name" value="DNA ligase/mRNA capping enzyme, catalytic domain"/>
    <property type="match status" value="1"/>
</dbReference>
<dbReference type="Pfam" id="PF01068">
    <property type="entry name" value="DNA_ligase_A_M"/>
    <property type="match status" value="1"/>
</dbReference>
<dbReference type="PANTHER" id="PTHR47810">
    <property type="entry name" value="DNA LIGASE"/>
    <property type="match status" value="1"/>
</dbReference>
<dbReference type="PANTHER" id="PTHR47810:SF1">
    <property type="entry name" value="DNA LIGASE B"/>
    <property type="match status" value="1"/>
</dbReference>
<dbReference type="InterPro" id="IPR029319">
    <property type="entry name" value="DNA_ligase_OB"/>
</dbReference>
<proteinExistence type="predicted"/>
<protein>
    <submittedName>
        <fullName evidence="9">DNA ligase</fullName>
        <ecNumber evidence="9">6.5.1.2</ecNumber>
    </submittedName>
</protein>
<keyword evidence="7" id="KW-0732">Signal</keyword>
<evidence type="ECO:0000259" key="8">
    <source>
        <dbReference type="PROSITE" id="PS50160"/>
    </source>
</evidence>
<evidence type="ECO:0000256" key="1">
    <source>
        <dbReference type="ARBA" id="ARBA00001968"/>
    </source>
</evidence>
<dbReference type="GO" id="GO:0005524">
    <property type="term" value="F:ATP binding"/>
    <property type="evidence" value="ECO:0007669"/>
    <property type="project" value="InterPro"/>
</dbReference>
<dbReference type="PROSITE" id="PS00333">
    <property type="entry name" value="DNA_LIGASE_A2"/>
    <property type="match status" value="1"/>
</dbReference>
<dbReference type="CDD" id="cd07896">
    <property type="entry name" value="Adenylation_kDNA_ligase_like"/>
    <property type="match status" value="1"/>
</dbReference>
<dbReference type="InterPro" id="IPR050326">
    <property type="entry name" value="NAD_dep_DNA_ligaseB"/>
</dbReference>
<dbReference type="GO" id="GO:0006260">
    <property type="term" value="P:DNA replication"/>
    <property type="evidence" value="ECO:0007669"/>
    <property type="project" value="UniProtKB-KW"/>
</dbReference>
<dbReference type="InterPro" id="IPR012340">
    <property type="entry name" value="NA-bd_OB-fold"/>
</dbReference>
<dbReference type="GO" id="GO:0006281">
    <property type="term" value="P:DNA repair"/>
    <property type="evidence" value="ECO:0007669"/>
    <property type="project" value="UniProtKB-KW"/>
</dbReference>
<keyword evidence="3" id="KW-0235">DNA replication</keyword>
<dbReference type="InterPro" id="IPR012310">
    <property type="entry name" value="DNA_ligase_ATP-dep_cent"/>
</dbReference>
<keyword evidence="2 9" id="KW-0436">Ligase</keyword>
<gene>
    <name evidence="9" type="primary">lig</name>
    <name evidence="9" type="ORF">CAV_0210</name>
</gene>
<evidence type="ECO:0000313" key="9">
    <source>
        <dbReference type="EMBL" id="ASQ29882.1"/>
    </source>
</evidence>
<feature type="chain" id="PRO_5012713829" evidence="7">
    <location>
        <begin position="19"/>
        <end position="278"/>
    </location>
</feature>
<comment type="cofactor">
    <cofactor evidence="1">
        <name>a divalent metal cation</name>
        <dbReference type="ChEBI" id="CHEBI:60240"/>
    </cofactor>
</comment>
<evidence type="ECO:0000256" key="6">
    <source>
        <dbReference type="ARBA" id="ARBA00034003"/>
    </source>
</evidence>
<dbReference type="EMBL" id="CP022347">
    <property type="protein sequence ID" value="ASQ29882.1"/>
    <property type="molecule type" value="Genomic_DNA"/>
</dbReference>
<reference evidence="9 10" key="1">
    <citation type="submission" date="2017-07" db="EMBL/GenBank/DDBJ databases">
        <title>Analysis of two Campylobacter avium genomes and identification of a novel hippuricase gene.</title>
        <authorList>
            <person name="Miller W.G."/>
            <person name="Chapman M.H."/>
            <person name="Yee E."/>
            <person name="Revez J."/>
            <person name="Bono J.L."/>
            <person name="Rossi M."/>
        </authorList>
    </citation>
    <scope>NUCLEOTIDE SEQUENCE [LARGE SCALE GENOMIC DNA]</scope>
    <source>
        <strain evidence="9 10">LMG 24591</strain>
    </source>
</reference>
<dbReference type="GO" id="GO:0003910">
    <property type="term" value="F:DNA ligase (ATP) activity"/>
    <property type="evidence" value="ECO:0007669"/>
    <property type="project" value="UniProtKB-EC"/>
</dbReference>
<keyword evidence="5" id="KW-0234">DNA repair</keyword>
<evidence type="ECO:0000313" key="10">
    <source>
        <dbReference type="Proteomes" id="UP000201169"/>
    </source>
</evidence>
<feature type="domain" description="ATP-dependent DNA ligase family profile" evidence="8">
    <location>
        <begin position="107"/>
        <end position="222"/>
    </location>
</feature>
<dbReference type="OrthoDB" id="9767858at2"/>
<dbReference type="InterPro" id="IPR016059">
    <property type="entry name" value="DNA_ligase_ATP-dep_CS"/>
</dbReference>
<dbReference type="GO" id="GO:0006310">
    <property type="term" value="P:DNA recombination"/>
    <property type="evidence" value="ECO:0007669"/>
    <property type="project" value="InterPro"/>
</dbReference>
<keyword evidence="4" id="KW-0227">DNA damage</keyword>
<evidence type="ECO:0000256" key="7">
    <source>
        <dbReference type="SAM" id="SignalP"/>
    </source>
</evidence>
<dbReference type="RefSeq" id="WP_094324674.1">
    <property type="nucleotide sequence ID" value="NZ_CP022347.1"/>
</dbReference>
<dbReference type="EC" id="6.5.1.2" evidence="9"/>
<comment type="catalytic activity">
    <reaction evidence="6">
        <text>ATP + (deoxyribonucleotide)n-3'-hydroxyl + 5'-phospho-(deoxyribonucleotide)m = (deoxyribonucleotide)n+m + AMP + diphosphate.</text>
        <dbReference type="EC" id="6.5.1.1"/>
    </reaction>
</comment>
<dbReference type="Gene3D" id="2.40.50.140">
    <property type="entry name" value="Nucleic acid-binding proteins"/>
    <property type="match status" value="1"/>
</dbReference>
<organism evidence="9 10">
    <name type="scientific">Campylobacter avium LMG 24591</name>
    <dbReference type="NCBI Taxonomy" id="522484"/>
    <lineage>
        <taxon>Bacteria</taxon>
        <taxon>Pseudomonadati</taxon>
        <taxon>Campylobacterota</taxon>
        <taxon>Epsilonproteobacteria</taxon>
        <taxon>Campylobacterales</taxon>
        <taxon>Campylobacteraceae</taxon>
        <taxon>Campylobacter</taxon>
    </lineage>
</organism>
<dbReference type="AlphaFoldDB" id="A0A222MW25"/>
<dbReference type="GO" id="GO:0003911">
    <property type="term" value="F:DNA ligase (NAD+) activity"/>
    <property type="evidence" value="ECO:0007669"/>
    <property type="project" value="UniProtKB-EC"/>
</dbReference>
<dbReference type="Gene3D" id="3.30.470.30">
    <property type="entry name" value="DNA ligase/mRNA capping enzyme"/>
    <property type="match status" value="1"/>
</dbReference>
<feature type="signal peptide" evidence="7">
    <location>
        <begin position="1"/>
        <end position="18"/>
    </location>
</feature>
<sequence length="278" mass="32427">MRKILFFISLLSFLSADVLLLSTYTKDSIKDEDLKDFVMSEKYDGVRAIWDGKNLYTRNKHKIQAPKFFTQHFPNFRLDGELFIDRKSFDRLSSIVRSFDVNETQWLDIKYMVFDVPDVDDTLKLRLQKLKNYLDEHKEANKFIKIIEQKDVKSKENLQKFSDEIHSLGGEGVVLRNNLARYEKTRSKNAFKLKKYEEADCIVKGYIKGKGKYENMLGAILCEAVIEGESKLIKIGSGFSDELRKNPPSINSKIRYKFNGYTKNKLPRFAVFKGIRAD</sequence>
<dbReference type="Proteomes" id="UP000201169">
    <property type="component" value="Chromosome"/>
</dbReference>
<keyword evidence="10" id="KW-1185">Reference proteome</keyword>
<evidence type="ECO:0000256" key="2">
    <source>
        <dbReference type="ARBA" id="ARBA00022598"/>
    </source>
</evidence>
<dbReference type="CDD" id="cd08041">
    <property type="entry name" value="OBF_kDNA_ligase_like"/>
    <property type="match status" value="1"/>
</dbReference>
<dbReference type="PROSITE" id="PS50160">
    <property type="entry name" value="DNA_LIGASE_A3"/>
    <property type="match status" value="1"/>
</dbReference>
<accession>A0A222MW25</accession>
<dbReference type="KEGG" id="cavi:CAV_0210"/>
<name>A0A222MW25_9BACT</name>
<dbReference type="Gene3D" id="3.30.1490.70">
    <property type="match status" value="1"/>
</dbReference>
<evidence type="ECO:0000256" key="5">
    <source>
        <dbReference type="ARBA" id="ARBA00023204"/>
    </source>
</evidence>
<dbReference type="SUPFAM" id="SSF50249">
    <property type="entry name" value="Nucleic acid-binding proteins"/>
    <property type="match status" value="1"/>
</dbReference>
<dbReference type="Pfam" id="PF14743">
    <property type="entry name" value="DNA_ligase_OB_2"/>
    <property type="match status" value="1"/>
</dbReference>
<dbReference type="NCBIfam" id="NF006592">
    <property type="entry name" value="PRK09125.1"/>
    <property type="match status" value="1"/>
</dbReference>
<evidence type="ECO:0000256" key="3">
    <source>
        <dbReference type="ARBA" id="ARBA00022705"/>
    </source>
</evidence>
<evidence type="ECO:0000256" key="4">
    <source>
        <dbReference type="ARBA" id="ARBA00022763"/>
    </source>
</evidence>